<dbReference type="PANTHER" id="PTHR42813:SF2">
    <property type="entry name" value="DEHYDROGENASE, ZINC-CONTAINING, PUTATIVE (AFU_ORTHOLOGUE AFUA_2G02810)-RELATED"/>
    <property type="match status" value="1"/>
</dbReference>
<proteinExistence type="predicted"/>
<dbReference type="Gene3D" id="3.90.180.10">
    <property type="entry name" value="Medium-chain alcohol dehydrogenases, catalytic domain"/>
    <property type="match status" value="1"/>
</dbReference>
<reference evidence="5" key="2">
    <citation type="submission" date="2015-10" db="EMBL/GenBank/DDBJ databases">
        <title>Improved Draft Genome Sequence of Clostridium pasteurianum Strain ATCC 6013 (DSM 525) Using a Hybrid Next-Generation Sequencing Approach.</title>
        <authorList>
            <person name="Pyne M.E."/>
            <person name="Utturkar S.M."/>
            <person name="Brown S.D."/>
            <person name="Moo-Young M."/>
            <person name="Chung D.A."/>
            <person name="Chou P.C."/>
        </authorList>
    </citation>
    <scope>NUCLEOTIDE SEQUENCE</scope>
    <source>
        <strain evidence="5">ATCC 6013</strain>
    </source>
</reference>
<dbReference type="GO" id="GO:0016491">
    <property type="term" value="F:oxidoreductase activity"/>
    <property type="evidence" value="ECO:0007669"/>
    <property type="project" value="UniProtKB-KW"/>
</dbReference>
<dbReference type="EMBL" id="CP009268">
    <property type="protein sequence ID" value="AJA50601.1"/>
    <property type="molecule type" value="Genomic_DNA"/>
</dbReference>
<dbReference type="Proteomes" id="UP000028042">
    <property type="component" value="Unassembled WGS sequence"/>
</dbReference>
<reference evidence="5 6" key="3">
    <citation type="journal article" name="Genome Announc.">
        <title>Improved Draft Genome Sequence of Clostridium pasteurianum Strain ATCC 6013 (DSM 525) Using a Hybrid Next-Generation Sequencing Approach.</title>
        <authorList>
            <person name="Pyne M.E."/>
            <person name="Utturkar S."/>
            <person name="Brown S.D."/>
            <person name="Moo-Young M."/>
            <person name="Chung D.A."/>
            <person name="Chou C.P."/>
        </authorList>
    </citation>
    <scope>NUCLEOTIDE SEQUENCE [LARGE SCALE GENOMIC DNA]</scope>
    <source>
        <strain evidence="5 6">ATCC 6013</strain>
    </source>
</reference>
<dbReference type="Proteomes" id="UP000030905">
    <property type="component" value="Chromosome"/>
</dbReference>
<keyword evidence="2" id="KW-0479">Metal-binding</keyword>
<reference evidence="4 7" key="1">
    <citation type="journal article" date="2015" name="Genome Announc.">
        <title>Complete Genome Sequence of the Nitrogen-Fixing and Solvent-Producing Clostridium pasteurianum DSM 525.</title>
        <authorList>
            <person name="Poehlein A."/>
            <person name="Grosse-Honebrink A."/>
            <person name="Zhang Y."/>
            <person name="Minton N.P."/>
            <person name="Daniel R."/>
        </authorList>
    </citation>
    <scope>NUCLEOTIDE SEQUENCE [LARGE SCALE GENOMIC DNA]</scope>
    <source>
        <strain evidence="4">DSM 525</strain>
        <strain evidence="7">DSM 525 / ATCC 6013</strain>
    </source>
</reference>
<dbReference type="PANTHER" id="PTHR42813">
    <property type="entry name" value="ZINC-TYPE ALCOHOL DEHYDROGENASE-LIKE"/>
    <property type="match status" value="1"/>
</dbReference>
<sequence>MGFVVFEIETLETILKLQGGSKSAIEIASQAVRKGGTVSVVGVYGARYNNFPFGDFFSRNITLKMGQCPADSYIDTILDLIKKNKFDAIDIITHRMSLSDGEKAYKLFDQKLDNYIKIVLKP</sequence>
<dbReference type="SUPFAM" id="SSF51735">
    <property type="entry name" value="NAD(P)-binding Rossmann-fold domains"/>
    <property type="match status" value="1"/>
</dbReference>
<evidence type="ECO:0000256" key="3">
    <source>
        <dbReference type="ARBA" id="ARBA00022833"/>
    </source>
</evidence>
<comment type="cofactor">
    <cofactor evidence="1">
        <name>Zn(2+)</name>
        <dbReference type="ChEBI" id="CHEBI:29105"/>
    </cofactor>
</comment>
<keyword evidence="3" id="KW-0862">Zinc</keyword>
<dbReference type="AlphaFoldDB" id="A0A0H3J3X0"/>
<dbReference type="EMBL" id="JPGY02000001">
    <property type="protein sequence ID" value="KRU13387.1"/>
    <property type="molecule type" value="Genomic_DNA"/>
</dbReference>
<accession>A0A0H3J3X0</accession>
<dbReference type="PATRIC" id="fig|1262449.3.peg.408"/>
<organism evidence="4 7">
    <name type="scientific">Clostridium pasteurianum DSM 525 = ATCC 6013</name>
    <dbReference type="NCBI Taxonomy" id="1262449"/>
    <lineage>
        <taxon>Bacteria</taxon>
        <taxon>Bacillati</taxon>
        <taxon>Bacillota</taxon>
        <taxon>Clostridia</taxon>
        <taxon>Eubacteriales</taxon>
        <taxon>Clostridiaceae</taxon>
        <taxon>Clostridium</taxon>
    </lineage>
</organism>
<keyword evidence="7" id="KW-1185">Reference proteome</keyword>
<evidence type="ECO:0000313" key="5">
    <source>
        <dbReference type="EMBL" id="KRU13387.1"/>
    </source>
</evidence>
<evidence type="ECO:0000313" key="4">
    <source>
        <dbReference type="EMBL" id="AJA50601.1"/>
    </source>
</evidence>
<dbReference type="EC" id="1.-.-.-" evidence="4"/>
<evidence type="ECO:0000313" key="6">
    <source>
        <dbReference type="Proteomes" id="UP000028042"/>
    </source>
</evidence>
<evidence type="ECO:0000256" key="1">
    <source>
        <dbReference type="ARBA" id="ARBA00001947"/>
    </source>
</evidence>
<keyword evidence="4" id="KW-0560">Oxidoreductase</keyword>
<evidence type="ECO:0000256" key="2">
    <source>
        <dbReference type="ARBA" id="ARBA00022723"/>
    </source>
</evidence>
<dbReference type="KEGG" id="cpat:CLPA_c05130"/>
<dbReference type="Gene3D" id="3.40.50.720">
    <property type="entry name" value="NAD(P)-binding Rossmann-like Domain"/>
    <property type="match status" value="1"/>
</dbReference>
<protein>
    <submittedName>
        <fullName evidence="4">Putative zinc-type alcohol dehydrogenase-like protein AdhB</fullName>
        <ecNumber evidence="4">1.-.-.-</ecNumber>
    </submittedName>
</protein>
<dbReference type="KEGG" id="cpae:CPAST_c05130"/>
<dbReference type="eggNOG" id="COG1063">
    <property type="taxonomic scope" value="Bacteria"/>
</dbReference>
<dbReference type="InterPro" id="IPR036291">
    <property type="entry name" value="NAD(P)-bd_dom_sf"/>
</dbReference>
<evidence type="ECO:0000313" key="7">
    <source>
        <dbReference type="Proteomes" id="UP000030905"/>
    </source>
</evidence>
<name>A0A0H3J3X0_CLOPA</name>
<dbReference type="GO" id="GO:0046872">
    <property type="term" value="F:metal ion binding"/>
    <property type="evidence" value="ECO:0007669"/>
    <property type="project" value="UniProtKB-KW"/>
</dbReference>
<gene>
    <name evidence="4" type="primary">adhB</name>
    <name evidence="4" type="ORF">CLPA_c05130</name>
    <name evidence="5" type="ORF">CP6013_02635</name>
</gene>